<keyword evidence="9" id="KW-0143">Chaperone</keyword>
<evidence type="ECO:0000256" key="13">
    <source>
        <dbReference type="SAM" id="MobiDB-lite"/>
    </source>
</evidence>
<evidence type="ECO:0000256" key="4">
    <source>
        <dbReference type="ARBA" id="ARBA00022729"/>
    </source>
</evidence>
<dbReference type="InterPro" id="IPR002048">
    <property type="entry name" value="EF_hand_dom"/>
</dbReference>
<dbReference type="InterPro" id="IPR018247">
    <property type="entry name" value="EF_Hand_1_Ca_BS"/>
</dbReference>
<evidence type="ECO:0000256" key="1">
    <source>
        <dbReference type="ARBA" id="ARBA00004319"/>
    </source>
</evidence>
<keyword evidence="8" id="KW-0325">Glycoprotein</keyword>
<keyword evidence="6" id="KW-0256">Endoplasmic reticulum</keyword>
<dbReference type="SUPFAM" id="SSF47473">
    <property type="entry name" value="EF-hand"/>
    <property type="match status" value="1"/>
</dbReference>
<evidence type="ECO:0000256" key="10">
    <source>
        <dbReference type="ARBA" id="ARBA00056975"/>
    </source>
</evidence>
<dbReference type="InterPro" id="IPR011992">
    <property type="entry name" value="EF-hand-dom_pair"/>
</dbReference>
<comment type="similarity">
    <text evidence="2">Belongs to the CREC family.</text>
</comment>
<evidence type="ECO:0000256" key="12">
    <source>
        <dbReference type="ARBA" id="ARBA00072696"/>
    </source>
</evidence>
<dbReference type="GO" id="GO:0015031">
    <property type="term" value="P:protein transport"/>
    <property type="evidence" value="ECO:0007669"/>
    <property type="project" value="UniProtKB-ARBA"/>
</dbReference>
<dbReference type="AlphaFoldDB" id="A0A8B9IJ69"/>
<feature type="region of interest" description="Disordered" evidence="13">
    <location>
        <begin position="255"/>
        <end position="283"/>
    </location>
</feature>
<evidence type="ECO:0000256" key="6">
    <source>
        <dbReference type="ARBA" id="ARBA00022824"/>
    </source>
</evidence>
<evidence type="ECO:0000256" key="2">
    <source>
        <dbReference type="ARBA" id="ARBA00006431"/>
    </source>
</evidence>
<dbReference type="PROSITE" id="PS50222">
    <property type="entry name" value="EF_HAND_2"/>
    <property type="match status" value="1"/>
</dbReference>
<dbReference type="GO" id="GO:0005788">
    <property type="term" value="C:endoplasmic reticulum lumen"/>
    <property type="evidence" value="ECO:0007669"/>
    <property type="project" value="UniProtKB-SubCell"/>
</dbReference>
<evidence type="ECO:0000256" key="7">
    <source>
        <dbReference type="ARBA" id="ARBA00022837"/>
    </source>
</evidence>
<reference evidence="15" key="2">
    <citation type="submission" date="2025-09" db="UniProtKB">
        <authorList>
            <consortium name="Ensembl"/>
        </authorList>
    </citation>
    <scope>IDENTIFICATION</scope>
</reference>
<reference evidence="15" key="1">
    <citation type="submission" date="2025-08" db="UniProtKB">
        <authorList>
            <consortium name="Ensembl"/>
        </authorList>
    </citation>
    <scope>IDENTIFICATION</scope>
</reference>
<evidence type="ECO:0000313" key="15">
    <source>
        <dbReference type="Ensembl" id="ENSACDP00005011538.1"/>
    </source>
</evidence>
<evidence type="ECO:0000256" key="5">
    <source>
        <dbReference type="ARBA" id="ARBA00022737"/>
    </source>
</evidence>
<dbReference type="PROSITE" id="PS00018">
    <property type="entry name" value="EF_HAND_1"/>
    <property type="match status" value="1"/>
</dbReference>
<comment type="function">
    <text evidence="10">Probable molecular chaperone assisting protein biosynthesis and transport in the endoplasmic reticulum. Required for the proper biosynthesis and transport of pulmonary surfactant-associated protein A/SP-A, pulmonary surfactant-associated protein D/SP-D and the lipid transporter ABCA3. By regulating both the proper expression and the degradation through the endoplasmic reticulum-associated protein degradation pathway of these proteins plays a crucial role in pulmonary surfactant homeostasis. Has an anti-fibrotic activity by negatively regulating the secretion of type I and type III collagens. This calcium-binding protein also transiently associates with immature PCSK6 and regulates its secretion.</text>
</comment>
<evidence type="ECO:0000256" key="11">
    <source>
        <dbReference type="ARBA" id="ARBA00063143"/>
    </source>
</evidence>
<feature type="domain" description="EF-hand" evidence="14">
    <location>
        <begin position="189"/>
        <end position="224"/>
    </location>
</feature>
<evidence type="ECO:0000256" key="3">
    <source>
        <dbReference type="ARBA" id="ARBA00022723"/>
    </source>
</evidence>
<dbReference type="FunFam" id="1.10.238.10:FF:000104">
    <property type="entry name" value="calumenin isoform X1"/>
    <property type="match status" value="1"/>
</dbReference>
<evidence type="ECO:0000256" key="9">
    <source>
        <dbReference type="ARBA" id="ARBA00023186"/>
    </source>
</evidence>
<name>A0A8B9IJ69_ANSCY</name>
<keyword evidence="5" id="KW-0677">Repeat</keyword>
<comment type="subcellular location">
    <subcellularLocation>
        <location evidence="1">Endoplasmic reticulum lumen</location>
    </subcellularLocation>
</comment>
<comment type="subunit">
    <text evidence="11">Interacts with PCSK6 (immature form including the propeptide); probably involved in the maturation and the secretion of PCSK6.</text>
</comment>
<dbReference type="Gene3D" id="1.10.238.10">
    <property type="entry name" value="EF-hand"/>
    <property type="match status" value="1"/>
</dbReference>
<dbReference type="Proteomes" id="UP000694521">
    <property type="component" value="Unplaced"/>
</dbReference>
<proteinExistence type="inferred from homology"/>
<sequence length="283" mass="30227">GANWGTLGASGPTLAQFWGALGASWGTLGASWLGFGVIWVQIEALCCHPGLVLGRFGCKLGHFVDILAHPGSVSGRFGCKLGRFRALRGHPGPHHLSLLPFWAKFGSLWDPFCTRPQGAYHPPPPIAPPQDAAGGVAVAGGAVAGGGLPPPERGPPRVPHDDSHGFAYDHEAFLGPEQARAFDQLTPEESRHRLGLLVGLIDGDGDGAVTAAELRDWMERTRRRARAESVQQGRQRYDRDGDGAVRWDEYRREAYGTPGEGVRGGTPWRGHPIKAISHKGGSP</sequence>
<protein>
    <recommendedName>
        <fullName evidence="12">Reticulocalbin-3</fullName>
    </recommendedName>
</protein>
<keyword evidence="3" id="KW-0479">Metal-binding</keyword>
<keyword evidence="4" id="KW-0732">Signal</keyword>
<dbReference type="PANTHER" id="PTHR10827">
    <property type="entry name" value="RETICULOCALBIN"/>
    <property type="match status" value="1"/>
</dbReference>
<dbReference type="GO" id="GO:0005509">
    <property type="term" value="F:calcium ion binding"/>
    <property type="evidence" value="ECO:0007669"/>
    <property type="project" value="InterPro"/>
</dbReference>
<evidence type="ECO:0000313" key="16">
    <source>
        <dbReference type="Proteomes" id="UP000694521"/>
    </source>
</evidence>
<evidence type="ECO:0000259" key="14">
    <source>
        <dbReference type="PROSITE" id="PS50222"/>
    </source>
</evidence>
<accession>A0A8B9IJ69</accession>
<keyword evidence="7" id="KW-0106">Calcium</keyword>
<keyword evidence="16" id="KW-1185">Reference proteome</keyword>
<dbReference type="PANTHER" id="PTHR10827:SF47">
    <property type="entry name" value="RETICULOCALBIN-3"/>
    <property type="match status" value="1"/>
</dbReference>
<evidence type="ECO:0000256" key="8">
    <source>
        <dbReference type="ARBA" id="ARBA00023180"/>
    </source>
</evidence>
<organism evidence="15 16">
    <name type="scientific">Anser cygnoides</name>
    <name type="common">Swan goose</name>
    <dbReference type="NCBI Taxonomy" id="8845"/>
    <lineage>
        <taxon>Eukaryota</taxon>
        <taxon>Metazoa</taxon>
        <taxon>Chordata</taxon>
        <taxon>Craniata</taxon>
        <taxon>Vertebrata</taxon>
        <taxon>Euteleostomi</taxon>
        <taxon>Archelosauria</taxon>
        <taxon>Archosauria</taxon>
        <taxon>Dinosauria</taxon>
        <taxon>Saurischia</taxon>
        <taxon>Theropoda</taxon>
        <taxon>Coelurosauria</taxon>
        <taxon>Aves</taxon>
        <taxon>Neognathae</taxon>
        <taxon>Galloanserae</taxon>
        <taxon>Anseriformes</taxon>
        <taxon>Anatidae</taxon>
        <taxon>Anserinae</taxon>
        <taxon>Anser</taxon>
    </lineage>
</organism>
<dbReference type="Ensembl" id="ENSACDT00005013875.1">
    <property type="protein sequence ID" value="ENSACDP00005011538.1"/>
    <property type="gene ID" value="ENSACDG00005008459.1"/>
</dbReference>